<sequence>MSRRQKAKDAVTEVVRPRRGERRDVPSPTRRAVVKAALTAPVATALFESQQSEELSLETSRSRGARNGR</sequence>
<protein>
    <submittedName>
        <fullName evidence="2">Uncharacterized protein</fullName>
    </submittedName>
</protein>
<evidence type="ECO:0000313" key="2">
    <source>
        <dbReference type="EMBL" id="AEH07682.1"/>
    </source>
</evidence>
<dbReference type="Proteomes" id="UP000001549">
    <property type="component" value="Chromosome"/>
</dbReference>
<feature type="region of interest" description="Disordered" evidence="1">
    <location>
        <begin position="49"/>
        <end position="69"/>
    </location>
</feature>
<keyword evidence="3" id="KW-1185">Reference proteome</keyword>
<dbReference type="HOGENOM" id="CLU_2806217_0_0_11"/>
<accession>F8B1S6</accession>
<evidence type="ECO:0000313" key="3">
    <source>
        <dbReference type="Proteomes" id="UP000001549"/>
    </source>
</evidence>
<feature type="compositionally biased region" description="Low complexity" evidence="1">
    <location>
        <begin position="49"/>
        <end position="59"/>
    </location>
</feature>
<dbReference type="STRING" id="656024.FsymDg_0100"/>
<organism evidence="2 3">
    <name type="scientific">Candidatus Protofrankia datiscae</name>
    <dbReference type="NCBI Taxonomy" id="2716812"/>
    <lineage>
        <taxon>Bacteria</taxon>
        <taxon>Bacillati</taxon>
        <taxon>Actinomycetota</taxon>
        <taxon>Actinomycetes</taxon>
        <taxon>Frankiales</taxon>
        <taxon>Frankiaceae</taxon>
        <taxon>Protofrankia</taxon>
    </lineage>
</organism>
<reference evidence="2 3" key="1">
    <citation type="submission" date="2011-05" db="EMBL/GenBank/DDBJ databases">
        <title>Complete sequence of chromosome of Frankia symbiont of Datisca glomerata.</title>
        <authorList>
            <consortium name="US DOE Joint Genome Institute"/>
            <person name="Lucas S."/>
            <person name="Han J."/>
            <person name="Lapidus A."/>
            <person name="Cheng J.-F."/>
            <person name="Goodwin L."/>
            <person name="Pitluck S."/>
            <person name="Peters L."/>
            <person name="Mikhailova N."/>
            <person name="Chertkov O."/>
            <person name="Teshima H."/>
            <person name="Han C."/>
            <person name="Tapia R."/>
            <person name="Land M."/>
            <person name="Hauser L."/>
            <person name="Kyrpides N."/>
            <person name="Ivanova N."/>
            <person name="Pagani I."/>
            <person name="Berry A."/>
            <person name="Pawlowski K."/>
            <person name="Persson T."/>
            <person name="Vanden Heuvel B."/>
            <person name="Benson D."/>
            <person name="Woyke T."/>
        </authorList>
    </citation>
    <scope>NUCLEOTIDE SEQUENCE [LARGE SCALE GENOMIC DNA]</scope>
    <source>
        <strain evidence="3">4085684</strain>
    </source>
</reference>
<gene>
    <name evidence="2" type="ordered locus">FsymDg_0100</name>
</gene>
<name>F8B1S6_9ACTN</name>
<evidence type="ECO:0000256" key="1">
    <source>
        <dbReference type="SAM" id="MobiDB-lite"/>
    </source>
</evidence>
<dbReference type="AlphaFoldDB" id="F8B1S6"/>
<dbReference type="RefSeq" id="WP_013871679.1">
    <property type="nucleotide sequence ID" value="NC_015656.1"/>
</dbReference>
<feature type="compositionally biased region" description="Basic and acidic residues" evidence="1">
    <location>
        <begin position="7"/>
        <end position="25"/>
    </location>
</feature>
<proteinExistence type="predicted"/>
<dbReference type="KEGG" id="fsy:FsymDg_0100"/>
<dbReference type="EMBL" id="CP002801">
    <property type="protein sequence ID" value="AEH07682.1"/>
    <property type="molecule type" value="Genomic_DNA"/>
</dbReference>
<feature type="region of interest" description="Disordered" evidence="1">
    <location>
        <begin position="1"/>
        <end position="30"/>
    </location>
</feature>